<evidence type="ECO:0000313" key="2">
    <source>
        <dbReference type="EMBL" id="KAL1255349.1"/>
    </source>
</evidence>
<evidence type="ECO:0000313" key="3">
    <source>
        <dbReference type="Proteomes" id="UP001558613"/>
    </source>
</evidence>
<dbReference type="PANTHER" id="PTHR33332">
    <property type="entry name" value="REVERSE TRANSCRIPTASE DOMAIN-CONTAINING PROTEIN"/>
    <property type="match status" value="1"/>
</dbReference>
<dbReference type="InterPro" id="IPR043502">
    <property type="entry name" value="DNA/RNA_pol_sf"/>
</dbReference>
<protein>
    <recommendedName>
        <fullName evidence="1">Reverse transcriptase domain-containing protein</fullName>
    </recommendedName>
</protein>
<accession>A0ABR3LR31</accession>
<comment type="caution">
    <text evidence="2">The sequence shown here is derived from an EMBL/GenBank/DDBJ whole genome shotgun (WGS) entry which is preliminary data.</text>
</comment>
<dbReference type="InterPro" id="IPR000477">
    <property type="entry name" value="RT_dom"/>
</dbReference>
<reference evidence="2 3" key="1">
    <citation type="submission" date="2023-09" db="EMBL/GenBank/DDBJ databases">
        <authorList>
            <person name="Wang M."/>
        </authorList>
    </citation>
    <scope>NUCLEOTIDE SEQUENCE [LARGE SCALE GENOMIC DNA]</scope>
    <source>
        <strain evidence="2">GT-2023</strain>
        <tissue evidence="2">Liver</tissue>
    </source>
</reference>
<organism evidence="2 3">
    <name type="scientific">Cirrhinus molitorella</name>
    <name type="common">mud carp</name>
    <dbReference type="NCBI Taxonomy" id="172907"/>
    <lineage>
        <taxon>Eukaryota</taxon>
        <taxon>Metazoa</taxon>
        <taxon>Chordata</taxon>
        <taxon>Craniata</taxon>
        <taxon>Vertebrata</taxon>
        <taxon>Euteleostomi</taxon>
        <taxon>Actinopterygii</taxon>
        <taxon>Neopterygii</taxon>
        <taxon>Teleostei</taxon>
        <taxon>Ostariophysi</taxon>
        <taxon>Cypriniformes</taxon>
        <taxon>Cyprinidae</taxon>
        <taxon>Labeoninae</taxon>
        <taxon>Labeonini</taxon>
        <taxon>Cirrhinus</taxon>
    </lineage>
</organism>
<keyword evidence="3" id="KW-1185">Reference proteome</keyword>
<dbReference type="SUPFAM" id="SSF56672">
    <property type="entry name" value="DNA/RNA polymerases"/>
    <property type="match status" value="1"/>
</dbReference>
<dbReference type="CDD" id="cd01650">
    <property type="entry name" value="RT_nLTR_like"/>
    <property type="match status" value="1"/>
</dbReference>
<feature type="domain" description="Reverse transcriptase" evidence="1">
    <location>
        <begin position="292"/>
        <end position="545"/>
    </location>
</feature>
<dbReference type="PROSITE" id="PS50878">
    <property type="entry name" value="RT_POL"/>
    <property type="match status" value="1"/>
</dbReference>
<sequence length="565" mass="62485">MSVTTTHKSGNQLDLIYTRYCSTANTLVTPLHTSDHFLITSDLTLATDTTRTPPQVTFRRNLRTLSTSCLSSMVSSTLPPPSQFSALDTNTATDTLCSTLSACLDNFCPLLSRPARTTPAAPWLSDVLREHRSRLRAAERKWRKSHNPNDLSAYQSLLSSFSADVSTAKSTYYHNKINNCPDSRTPFKTFSSLLCPPPPPPTSTLTADDFATFFINKTRTISDQFSTPHTDTNFTTANTHTLSSFSPLMETDVSKLIISNHPTTCPLDPIPTHILQAISTSVIPALTHIINTSLHTGTFPTAFKQARVIPMLKKPTLNPALLENYRPVSLLPFIAKTLERVVFNQLSIFLAQNHLLDINQSGFKSGHSTETALLSVTEALRLARAASKSSVLILLDLSAAFDKVNHQILLSTLMKMGISGTALQWFKSYLSGRSFKVAWRSEVSESQLLATGVPQGSVLGPLLFSIYMSSLGSVIRKHAFSYHCYADDTQLFFSFHPDDPTVPARITACLTDISGWMKEHHLQLNLAKTELIDSQESWSCDGQPVNLHRPYCCYSSILQICLVQH</sequence>
<dbReference type="Proteomes" id="UP001558613">
    <property type="component" value="Unassembled WGS sequence"/>
</dbReference>
<gene>
    <name evidence="2" type="ORF">QQF64_013410</name>
</gene>
<dbReference type="EMBL" id="JAYMGO010000019">
    <property type="protein sequence ID" value="KAL1255349.1"/>
    <property type="molecule type" value="Genomic_DNA"/>
</dbReference>
<proteinExistence type="predicted"/>
<dbReference type="Pfam" id="PF00078">
    <property type="entry name" value="RVT_1"/>
    <property type="match status" value="1"/>
</dbReference>
<evidence type="ECO:0000259" key="1">
    <source>
        <dbReference type="PROSITE" id="PS50878"/>
    </source>
</evidence>
<name>A0ABR3LR31_9TELE</name>